<dbReference type="CDD" id="cd16917">
    <property type="entry name" value="HATPase_UhpB-NarQ-NarX-like"/>
    <property type="match status" value="1"/>
</dbReference>
<evidence type="ECO:0000256" key="2">
    <source>
        <dbReference type="ARBA" id="ARBA00012438"/>
    </source>
</evidence>
<dbReference type="PANTHER" id="PTHR24421:SF10">
    <property type="entry name" value="NITRATE_NITRITE SENSOR PROTEIN NARQ"/>
    <property type="match status" value="1"/>
</dbReference>
<dbReference type="PANTHER" id="PTHR24421">
    <property type="entry name" value="NITRATE/NITRITE SENSOR PROTEIN NARX-RELATED"/>
    <property type="match status" value="1"/>
</dbReference>
<dbReference type="Pfam" id="PF07730">
    <property type="entry name" value="HisKA_3"/>
    <property type="match status" value="1"/>
</dbReference>
<proteinExistence type="predicted"/>
<dbReference type="GO" id="GO:0000155">
    <property type="term" value="F:phosphorelay sensor kinase activity"/>
    <property type="evidence" value="ECO:0007669"/>
    <property type="project" value="InterPro"/>
</dbReference>
<evidence type="ECO:0000256" key="3">
    <source>
        <dbReference type="ARBA" id="ARBA00022553"/>
    </source>
</evidence>
<keyword evidence="8" id="KW-0902">Two-component regulatory system</keyword>
<dbReference type="GO" id="GO:0005524">
    <property type="term" value="F:ATP binding"/>
    <property type="evidence" value="ECO:0007669"/>
    <property type="project" value="UniProtKB-KW"/>
</dbReference>
<evidence type="ECO:0000256" key="5">
    <source>
        <dbReference type="ARBA" id="ARBA00022741"/>
    </source>
</evidence>
<evidence type="ECO:0000256" key="6">
    <source>
        <dbReference type="ARBA" id="ARBA00022777"/>
    </source>
</evidence>
<comment type="catalytic activity">
    <reaction evidence="1">
        <text>ATP + protein L-histidine = ADP + protein N-phospho-L-histidine.</text>
        <dbReference type="EC" id="2.7.13.3"/>
    </reaction>
</comment>
<dbReference type="InterPro" id="IPR050482">
    <property type="entry name" value="Sensor_HK_TwoCompSys"/>
</dbReference>
<keyword evidence="6 11" id="KW-0418">Kinase</keyword>
<dbReference type="Proteomes" id="UP000236732">
    <property type="component" value="Unassembled WGS sequence"/>
</dbReference>
<dbReference type="Pfam" id="PF02518">
    <property type="entry name" value="HATPase_c"/>
    <property type="match status" value="1"/>
</dbReference>
<dbReference type="GO" id="GO:0016020">
    <property type="term" value="C:membrane"/>
    <property type="evidence" value="ECO:0007669"/>
    <property type="project" value="InterPro"/>
</dbReference>
<feature type="domain" description="Histidine kinase/HSP90-like ATPase" evidence="10">
    <location>
        <begin position="295"/>
        <end position="386"/>
    </location>
</feature>
<dbReference type="EC" id="2.7.13.3" evidence="2"/>
<dbReference type="InterPro" id="IPR003594">
    <property type="entry name" value="HATPase_dom"/>
</dbReference>
<protein>
    <recommendedName>
        <fullName evidence="2">histidine kinase</fullName>
        <ecNumber evidence="2">2.7.13.3</ecNumber>
    </recommendedName>
</protein>
<dbReference type="Pfam" id="PF23539">
    <property type="entry name" value="DUF7134"/>
    <property type="match status" value="1"/>
</dbReference>
<dbReference type="Gene3D" id="3.30.565.10">
    <property type="entry name" value="Histidine kinase-like ATPase, C-terminal domain"/>
    <property type="match status" value="1"/>
</dbReference>
<evidence type="ECO:0000313" key="12">
    <source>
        <dbReference type="Proteomes" id="UP000236732"/>
    </source>
</evidence>
<evidence type="ECO:0000256" key="1">
    <source>
        <dbReference type="ARBA" id="ARBA00000085"/>
    </source>
</evidence>
<keyword evidence="9" id="KW-1133">Transmembrane helix</keyword>
<feature type="transmembrane region" description="Helical" evidence="9">
    <location>
        <begin position="66"/>
        <end position="83"/>
    </location>
</feature>
<evidence type="ECO:0000256" key="9">
    <source>
        <dbReference type="SAM" id="Phobius"/>
    </source>
</evidence>
<evidence type="ECO:0000256" key="4">
    <source>
        <dbReference type="ARBA" id="ARBA00022679"/>
    </source>
</evidence>
<keyword evidence="4" id="KW-0808">Transferase</keyword>
<keyword evidence="9" id="KW-0472">Membrane</keyword>
<reference evidence="11 12" key="1">
    <citation type="submission" date="2016-10" db="EMBL/GenBank/DDBJ databases">
        <authorList>
            <person name="de Groot N.N."/>
        </authorList>
    </citation>
    <scope>NUCLEOTIDE SEQUENCE [LARGE SCALE GENOMIC DNA]</scope>
    <source>
        <strain evidence="11 12">CGMCC 4.7037</strain>
    </source>
</reference>
<sequence length="390" mass="41473">MPRVWDIVLAAFLYIATLLAPYAERHAPPRPRPPWATTTDPLTMEAVVIGLVVCGALVFRRSHPRAALAACLGGLVVYFALGGDRTPLDLGPMIAVYTVALHSARRTAWFTGLAVSLVLAGSRFVFAGESLVAPELLAQVAWIGMATAIGDAVRSRRAYVAAIEERARRAEATREEEAERRVMEERLRIARELHDVLAHHIALINVQAQVAAHVLDSRPDEARQALGHVRNAGKEALNELRTTVGLLRRPGSPDDVPAEPSPGLDRLPDLIASFTAAGLNVECLAEGVPRPLPAPVELAAFRIFQEALTNVSKHATDAGVHVRLGWEPGQVTVQVTDDGPGGPPTGGAGHGLIGMRERALSVGGTFSAGPDRRGGWCVHAVLPAPEGALA</sequence>
<dbReference type="SUPFAM" id="SSF55874">
    <property type="entry name" value="ATPase domain of HSP90 chaperone/DNA topoisomerase II/histidine kinase"/>
    <property type="match status" value="1"/>
</dbReference>
<dbReference type="InterPro" id="IPR011712">
    <property type="entry name" value="Sig_transdc_His_kin_sub3_dim/P"/>
</dbReference>
<keyword evidence="7" id="KW-0067">ATP-binding</keyword>
<evidence type="ECO:0000313" key="11">
    <source>
        <dbReference type="EMBL" id="SEG99922.1"/>
    </source>
</evidence>
<dbReference type="Gene3D" id="1.20.5.1930">
    <property type="match status" value="1"/>
</dbReference>
<gene>
    <name evidence="11" type="ORF">SAMN05444920_114198</name>
</gene>
<feature type="transmembrane region" description="Helical" evidence="9">
    <location>
        <begin position="41"/>
        <end position="59"/>
    </location>
</feature>
<name>A0A1H6EQ24_9ACTN</name>
<accession>A0A1H6EQ24</accession>
<dbReference type="InterPro" id="IPR055558">
    <property type="entry name" value="DUF7134"/>
</dbReference>
<keyword evidence="3" id="KW-0597">Phosphoprotein</keyword>
<keyword evidence="9" id="KW-0812">Transmembrane</keyword>
<keyword evidence="12" id="KW-1185">Reference proteome</keyword>
<evidence type="ECO:0000259" key="10">
    <source>
        <dbReference type="SMART" id="SM00387"/>
    </source>
</evidence>
<dbReference type="InterPro" id="IPR036890">
    <property type="entry name" value="HATPase_C_sf"/>
</dbReference>
<keyword evidence="5" id="KW-0547">Nucleotide-binding</keyword>
<organism evidence="11 12">
    <name type="scientific">Nonomuraea solani</name>
    <dbReference type="NCBI Taxonomy" id="1144553"/>
    <lineage>
        <taxon>Bacteria</taxon>
        <taxon>Bacillati</taxon>
        <taxon>Actinomycetota</taxon>
        <taxon>Actinomycetes</taxon>
        <taxon>Streptosporangiales</taxon>
        <taxon>Streptosporangiaceae</taxon>
        <taxon>Nonomuraea</taxon>
    </lineage>
</organism>
<evidence type="ECO:0000256" key="8">
    <source>
        <dbReference type="ARBA" id="ARBA00023012"/>
    </source>
</evidence>
<dbReference type="SMART" id="SM00387">
    <property type="entry name" value="HATPase_c"/>
    <property type="match status" value="1"/>
</dbReference>
<dbReference type="GO" id="GO:0046983">
    <property type="term" value="F:protein dimerization activity"/>
    <property type="evidence" value="ECO:0007669"/>
    <property type="project" value="InterPro"/>
</dbReference>
<evidence type="ECO:0000256" key="7">
    <source>
        <dbReference type="ARBA" id="ARBA00022840"/>
    </source>
</evidence>
<dbReference type="AlphaFoldDB" id="A0A1H6EQ24"/>
<dbReference type="EMBL" id="FNVT01000014">
    <property type="protein sequence ID" value="SEG99922.1"/>
    <property type="molecule type" value="Genomic_DNA"/>
</dbReference>